<keyword evidence="3" id="KW-1185">Reference proteome</keyword>
<evidence type="ECO:0000313" key="3">
    <source>
        <dbReference type="Proteomes" id="UP000199437"/>
    </source>
</evidence>
<evidence type="ECO:0000256" key="1">
    <source>
        <dbReference type="SAM" id="MobiDB-lite"/>
    </source>
</evidence>
<sequence>MLSEYENFIIFGALVEKLMNIKKTFFLVLFVGGSCVAFQAKAQEGDPIEPEERPGEVVILPDSARQVEPKEAGYDEMRDTQSTTNNLERDHQQPQLNTPFIPIPTPKRSEPAKTTVIEKEKKDTRNDMSFNILYYIFYKFKKVENYD</sequence>
<gene>
    <name evidence="2" type="ORF">SAMN05216290_0437</name>
</gene>
<evidence type="ECO:0000313" key="2">
    <source>
        <dbReference type="EMBL" id="SEV88227.1"/>
    </source>
</evidence>
<feature type="region of interest" description="Disordered" evidence="1">
    <location>
        <begin position="68"/>
        <end position="115"/>
    </location>
</feature>
<dbReference type="Proteomes" id="UP000199437">
    <property type="component" value="Unassembled WGS sequence"/>
</dbReference>
<dbReference type="AlphaFoldDB" id="A0A1I0MIR5"/>
<reference evidence="3" key="1">
    <citation type="submission" date="2016-10" db="EMBL/GenBank/DDBJ databases">
        <authorList>
            <person name="Varghese N."/>
            <person name="Submissions S."/>
        </authorList>
    </citation>
    <scope>NUCLEOTIDE SEQUENCE [LARGE SCALE GENOMIC DNA]</scope>
    <source>
        <strain evidence="3">CGMCC 1.12402</strain>
    </source>
</reference>
<organism evidence="2 3">
    <name type="scientific">Roseivirga pacifica</name>
    <dbReference type="NCBI Taxonomy" id="1267423"/>
    <lineage>
        <taxon>Bacteria</taxon>
        <taxon>Pseudomonadati</taxon>
        <taxon>Bacteroidota</taxon>
        <taxon>Cytophagia</taxon>
        <taxon>Cytophagales</taxon>
        <taxon>Roseivirgaceae</taxon>
        <taxon>Roseivirga</taxon>
    </lineage>
</organism>
<name>A0A1I0MIR5_9BACT</name>
<dbReference type="EMBL" id="FOIR01000001">
    <property type="protein sequence ID" value="SEV88227.1"/>
    <property type="molecule type" value="Genomic_DNA"/>
</dbReference>
<accession>A0A1I0MIR5</accession>
<protein>
    <submittedName>
        <fullName evidence="2">Uncharacterized protein</fullName>
    </submittedName>
</protein>
<proteinExistence type="predicted"/>
<dbReference type="STRING" id="1267423.SAMN05216290_0437"/>
<feature type="compositionally biased region" description="Basic and acidic residues" evidence="1">
    <location>
        <begin position="68"/>
        <end position="79"/>
    </location>
</feature>